<dbReference type="GO" id="GO:0034506">
    <property type="term" value="C:chromosome, centromeric core domain"/>
    <property type="evidence" value="ECO:0007669"/>
    <property type="project" value="TreeGrafter"/>
</dbReference>
<dbReference type="AlphaFoldDB" id="A0A9Q5HXU9"/>
<dbReference type="PANTHER" id="PTHR28538:SF1">
    <property type="entry name" value="INTEGRAL INNER NUCLEAR MEMBRANE PROTEIN IMA1"/>
    <property type="match status" value="1"/>
</dbReference>
<sequence length="532" mass="59528">MTLFPSSSRAGPFNRSSFRCPYCGCLNQYDSHGQIVGDEAAMRDERLNIDSFSKRGLPDRNHLPSLAGQRSSSVFCRACQTNQTLLINLRAAYLPAPEDPSYATRIAQLPAYIASLQSRYPPVCPSCQPAVDAEIARKDEFARTRALANALKTTSRPPPRAGNVMTPMKSSQRSLRTWRIRGVLWTMSYFIAISANAAGLFDFAIPPFLRRLAPVLPLLVLFSVVWAFWDPSYSLQQKSCGQGGKVHIGGRQRYIFLQSLAWIYRLLSSILLVCSWIKRDWDFLHLHAPINPSQTSRKQIYFGTALIFEFSILVLSYFAITIHRPVPIRLIDTSAHRALSQPSKTNPSSHSDAQSALHANGVQPEPDLFSTLSLSGNPVITSTSVNPMFGQPSLAPGQATGNNDNDREIRFEDDEDEEDGLPRRMRPRDPDAMDWEPATPAKQALAAQKNSRCRSTDDGTWLRQQRFFPPEEPTGLEGLFMRARLMDEDDAAARRARGSATPKRKIKWAWVYSASVVPVIAVLVALWFRSRS</sequence>
<dbReference type="EMBL" id="LNZH02000187">
    <property type="protein sequence ID" value="OCB87845.1"/>
    <property type="molecule type" value="Genomic_DNA"/>
</dbReference>
<dbReference type="GO" id="GO:0071765">
    <property type="term" value="P:nuclear inner membrane organization"/>
    <property type="evidence" value="ECO:0007669"/>
    <property type="project" value="InterPro"/>
</dbReference>
<dbReference type="PANTHER" id="PTHR28538">
    <property type="entry name" value="INTEGRAL INNER NUCLEAR MEMBRANE PROTEIN IMA1"/>
    <property type="match status" value="1"/>
</dbReference>
<evidence type="ECO:0000256" key="7">
    <source>
        <dbReference type="SAM" id="Phobius"/>
    </source>
</evidence>
<evidence type="ECO:0000256" key="1">
    <source>
        <dbReference type="ARBA" id="ARBA00004473"/>
    </source>
</evidence>
<evidence type="ECO:0000313" key="9">
    <source>
        <dbReference type="EMBL" id="OCB87845.1"/>
    </source>
</evidence>
<keyword evidence="10" id="KW-1185">Reference proteome</keyword>
<feature type="transmembrane region" description="Helical" evidence="7">
    <location>
        <begin position="255"/>
        <end position="279"/>
    </location>
</feature>
<protein>
    <recommendedName>
        <fullName evidence="8">Ima1 N-terminal domain-containing protein</fullName>
    </recommendedName>
</protein>
<dbReference type="GO" id="GO:0044732">
    <property type="term" value="C:mitotic spindle pole body"/>
    <property type="evidence" value="ECO:0007669"/>
    <property type="project" value="TreeGrafter"/>
</dbReference>
<evidence type="ECO:0000256" key="4">
    <source>
        <dbReference type="ARBA" id="ARBA00023136"/>
    </source>
</evidence>
<feature type="domain" description="Ima1 N-terminal" evidence="8">
    <location>
        <begin position="14"/>
        <end position="131"/>
    </location>
</feature>
<reference evidence="9" key="1">
    <citation type="submission" date="2016-06" db="EMBL/GenBank/DDBJ databases">
        <title>Draft Genome sequence of the fungus Inonotus baumii.</title>
        <authorList>
            <person name="Zhu H."/>
            <person name="Lin W."/>
        </authorList>
    </citation>
    <scope>NUCLEOTIDE SEQUENCE</scope>
    <source>
        <strain evidence="9">821</strain>
    </source>
</reference>
<proteinExistence type="predicted"/>
<evidence type="ECO:0000256" key="2">
    <source>
        <dbReference type="ARBA" id="ARBA00022692"/>
    </source>
</evidence>
<feature type="transmembrane region" description="Helical" evidence="7">
    <location>
        <begin position="211"/>
        <end position="229"/>
    </location>
</feature>
<feature type="transmembrane region" description="Helical" evidence="7">
    <location>
        <begin position="183"/>
        <end position="205"/>
    </location>
</feature>
<dbReference type="GO" id="GO:0034992">
    <property type="term" value="C:microtubule organizing center attachment site"/>
    <property type="evidence" value="ECO:0007669"/>
    <property type="project" value="TreeGrafter"/>
</dbReference>
<evidence type="ECO:0000313" key="10">
    <source>
        <dbReference type="Proteomes" id="UP000757232"/>
    </source>
</evidence>
<evidence type="ECO:0000256" key="5">
    <source>
        <dbReference type="ARBA" id="ARBA00023242"/>
    </source>
</evidence>
<feature type="region of interest" description="Disordered" evidence="6">
    <location>
        <begin position="383"/>
        <end position="435"/>
    </location>
</feature>
<keyword evidence="4 7" id="KW-0472">Membrane</keyword>
<keyword evidence="2 7" id="KW-0812">Transmembrane</keyword>
<gene>
    <name evidence="9" type="ORF">A7U60_g4979</name>
</gene>
<comment type="caution">
    <text evidence="9">The sequence shown here is derived from an EMBL/GenBank/DDBJ whole genome shotgun (WGS) entry which is preliminary data.</text>
</comment>
<organism evidence="9 10">
    <name type="scientific">Sanghuangporus baumii</name>
    <name type="common">Phellinus baumii</name>
    <dbReference type="NCBI Taxonomy" id="108892"/>
    <lineage>
        <taxon>Eukaryota</taxon>
        <taxon>Fungi</taxon>
        <taxon>Dikarya</taxon>
        <taxon>Basidiomycota</taxon>
        <taxon>Agaricomycotina</taxon>
        <taxon>Agaricomycetes</taxon>
        <taxon>Hymenochaetales</taxon>
        <taxon>Hymenochaetaceae</taxon>
        <taxon>Sanghuangporus</taxon>
    </lineage>
</organism>
<comment type="subcellular location">
    <subcellularLocation>
        <location evidence="1">Nucleus inner membrane</location>
        <topology evidence="1">Multi-pass membrane protein</topology>
    </subcellularLocation>
</comment>
<dbReference type="InterPro" id="IPR018617">
    <property type="entry name" value="Ima1_N"/>
</dbReference>
<dbReference type="OrthoDB" id="5966927at2759"/>
<dbReference type="Pfam" id="PF09779">
    <property type="entry name" value="Ima1_N"/>
    <property type="match status" value="1"/>
</dbReference>
<keyword evidence="3 7" id="KW-1133">Transmembrane helix</keyword>
<evidence type="ECO:0000256" key="3">
    <source>
        <dbReference type="ARBA" id="ARBA00022989"/>
    </source>
</evidence>
<feature type="transmembrane region" description="Helical" evidence="7">
    <location>
        <begin position="509"/>
        <end position="528"/>
    </location>
</feature>
<name>A0A9Q5HXU9_SANBA</name>
<dbReference type="InterPro" id="IPR042321">
    <property type="entry name" value="Ima1"/>
</dbReference>
<dbReference type="GO" id="GO:0005637">
    <property type="term" value="C:nuclear inner membrane"/>
    <property type="evidence" value="ECO:0007669"/>
    <property type="project" value="UniProtKB-SubCell"/>
</dbReference>
<accession>A0A9Q5HXU9</accession>
<dbReference type="Proteomes" id="UP000757232">
    <property type="component" value="Unassembled WGS sequence"/>
</dbReference>
<evidence type="ECO:0000259" key="8">
    <source>
        <dbReference type="Pfam" id="PF09779"/>
    </source>
</evidence>
<feature type="transmembrane region" description="Helical" evidence="7">
    <location>
        <begin position="299"/>
        <end position="320"/>
    </location>
</feature>
<evidence type="ECO:0000256" key="6">
    <source>
        <dbReference type="SAM" id="MobiDB-lite"/>
    </source>
</evidence>
<keyword evidence="5" id="KW-0539">Nucleus</keyword>